<dbReference type="Proteomes" id="UP000827976">
    <property type="component" value="Chromosome 15"/>
</dbReference>
<organism evidence="1 2">
    <name type="scientific">Dioscorea alata</name>
    <name type="common">Purple yam</name>
    <dbReference type="NCBI Taxonomy" id="55571"/>
    <lineage>
        <taxon>Eukaryota</taxon>
        <taxon>Viridiplantae</taxon>
        <taxon>Streptophyta</taxon>
        <taxon>Embryophyta</taxon>
        <taxon>Tracheophyta</taxon>
        <taxon>Spermatophyta</taxon>
        <taxon>Magnoliopsida</taxon>
        <taxon>Liliopsida</taxon>
        <taxon>Dioscoreales</taxon>
        <taxon>Dioscoreaceae</taxon>
        <taxon>Dioscorea</taxon>
    </lineage>
</organism>
<comment type="caution">
    <text evidence="1">The sequence shown here is derived from an EMBL/GenBank/DDBJ whole genome shotgun (WGS) entry which is preliminary data.</text>
</comment>
<reference evidence="2" key="1">
    <citation type="journal article" date="2022" name="Nat. Commun.">
        <title>Chromosome evolution and the genetic basis of agronomically important traits in greater yam.</title>
        <authorList>
            <person name="Bredeson J.V."/>
            <person name="Lyons J.B."/>
            <person name="Oniyinde I.O."/>
            <person name="Okereke N.R."/>
            <person name="Kolade O."/>
            <person name="Nnabue I."/>
            <person name="Nwadili C.O."/>
            <person name="Hribova E."/>
            <person name="Parker M."/>
            <person name="Nwogha J."/>
            <person name="Shu S."/>
            <person name="Carlson J."/>
            <person name="Kariba R."/>
            <person name="Muthemba S."/>
            <person name="Knop K."/>
            <person name="Barton G.J."/>
            <person name="Sherwood A.V."/>
            <person name="Lopez-Montes A."/>
            <person name="Asiedu R."/>
            <person name="Jamnadass R."/>
            <person name="Muchugi A."/>
            <person name="Goodstein D."/>
            <person name="Egesi C.N."/>
            <person name="Featherston J."/>
            <person name="Asfaw A."/>
            <person name="Simpson G.G."/>
            <person name="Dolezel J."/>
            <person name="Hendre P.S."/>
            <person name="Van Deynze A."/>
            <person name="Kumar P.L."/>
            <person name="Obidiegwu J.E."/>
            <person name="Bhattacharjee R."/>
            <person name="Rokhsar D.S."/>
        </authorList>
    </citation>
    <scope>NUCLEOTIDE SEQUENCE [LARGE SCALE GENOMIC DNA]</scope>
    <source>
        <strain evidence="2">cv. TDa95/00328</strain>
    </source>
</reference>
<protein>
    <submittedName>
        <fullName evidence="1">Alpha-1,4-N-acetylglucosaminyltransferase protein</fullName>
    </submittedName>
</protein>
<dbReference type="EMBL" id="CM037025">
    <property type="protein sequence ID" value="KAH7661710.1"/>
    <property type="molecule type" value="Genomic_DNA"/>
</dbReference>
<gene>
    <name evidence="1" type="ORF">IHE45_15G081300</name>
</gene>
<name>A0ACB7UMQ1_DIOAL</name>
<proteinExistence type="predicted"/>
<evidence type="ECO:0000313" key="1">
    <source>
        <dbReference type="EMBL" id="KAH7661710.1"/>
    </source>
</evidence>
<accession>A0ACB7UMQ1</accession>
<keyword evidence="2" id="KW-1185">Reference proteome</keyword>
<evidence type="ECO:0000313" key="2">
    <source>
        <dbReference type="Proteomes" id="UP000827976"/>
    </source>
</evidence>
<sequence length="586" mass="66616">MMLRPHAPRRRARYAPQFCAFAAAFLLLLSLSVLHSRLSSSPLRLSLPFRSSPSAHTVPDSLFDDADNDAFDASSDDLIDELDDGVDEAGKGDKLSEEDELRSDDDLDSDDPDLTRTGGLFWDHLLAVARRSFGKSSNPFVDEPLFPDRREITFGSDDQPVDDDVRIKLDSISSIEDLMLVKPGSGRDSALRSGWARWLEGKADFLRRDKMLRSNLELLNPKNHPLLQDPDGPGLASLTKGDRLMQRAIWKEIEMKPFGGAGMKRVDRRKTLNLDAREQERRRRWGFFPGLEPHLSFSEFMERFLGSAECGLRVFMVWNSPAWMYGVRHQRGLESLLHHHSDACVVMFSETMELDFFSSFVKEGFKIAVAMPNLDELFNNTPVQVFATVWHEWRKTKYYSIHYSELVRLAALYKYGGVYLDSDVLVLRPLTSLQNSLGIENQIGGVSVYSGAVMSFKKSSAFLMECLGEFYSTYEDTRFRWNGAELMTRVINRLTHEEGKSYEQIGVNIEPSLSFFPIGSHNITSYFAEAADEEERTKQDALFAKILNESTTFHFWNGVTSALVPEPNSFVERLLNHLCLHCSDIL</sequence>